<protein>
    <submittedName>
        <fullName evidence="1">Uncharacterized protein</fullName>
    </submittedName>
</protein>
<gene>
    <name evidence="1" type="ORF">KSX_94130</name>
</gene>
<dbReference type="EMBL" id="BNJF01000011">
    <property type="protein sequence ID" value="GHO51250.1"/>
    <property type="molecule type" value="Genomic_DNA"/>
</dbReference>
<name>A0A8J3MXB2_9CHLR</name>
<keyword evidence="2" id="KW-1185">Reference proteome</keyword>
<organism evidence="1 2">
    <name type="scientific">Ktedonospora formicarum</name>
    <dbReference type="NCBI Taxonomy" id="2778364"/>
    <lineage>
        <taxon>Bacteria</taxon>
        <taxon>Bacillati</taxon>
        <taxon>Chloroflexota</taxon>
        <taxon>Ktedonobacteria</taxon>
        <taxon>Ktedonobacterales</taxon>
        <taxon>Ktedonobacteraceae</taxon>
        <taxon>Ktedonospora</taxon>
    </lineage>
</organism>
<sequence>MLIDGSPQVLSLPTNGEVYLGVGLTEFEAPLMHCFKAHDDTALCQQFLNIAKTEREAEIEPYCVADNLRWEAIAFVVLGGQDCFHDSILTHCSGM</sequence>
<dbReference type="AlphaFoldDB" id="A0A8J3MXB2"/>
<comment type="caution">
    <text evidence="1">The sequence shown here is derived from an EMBL/GenBank/DDBJ whole genome shotgun (WGS) entry which is preliminary data.</text>
</comment>
<evidence type="ECO:0000313" key="1">
    <source>
        <dbReference type="EMBL" id="GHO51250.1"/>
    </source>
</evidence>
<proteinExistence type="predicted"/>
<reference evidence="1" key="1">
    <citation type="submission" date="2020-10" db="EMBL/GenBank/DDBJ databases">
        <title>Taxonomic study of unclassified bacteria belonging to the class Ktedonobacteria.</title>
        <authorList>
            <person name="Yabe S."/>
            <person name="Wang C.M."/>
            <person name="Zheng Y."/>
            <person name="Sakai Y."/>
            <person name="Cavaletti L."/>
            <person name="Monciardini P."/>
            <person name="Donadio S."/>
        </authorList>
    </citation>
    <scope>NUCLEOTIDE SEQUENCE</scope>
    <source>
        <strain evidence="1">SOSP1-1</strain>
    </source>
</reference>
<accession>A0A8J3MXB2</accession>
<evidence type="ECO:0000313" key="2">
    <source>
        <dbReference type="Proteomes" id="UP000612362"/>
    </source>
</evidence>
<dbReference type="Proteomes" id="UP000612362">
    <property type="component" value="Unassembled WGS sequence"/>
</dbReference>